<evidence type="ECO:0000256" key="4">
    <source>
        <dbReference type="ARBA" id="ARBA00022989"/>
    </source>
</evidence>
<keyword evidence="3 6" id="KW-0812">Transmembrane</keyword>
<evidence type="ECO:0000256" key="6">
    <source>
        <dbReference type="SAM" id="Phobius"/>
    </source>
</evidence>
<dbReference type="InterPro" id="IPR051401">
    <property type="entry name" value="GtrA_CellWall_Glycosyl"/>
</dbReference>
<proteinExistence type="inferred from homology"/>
<evidence type="ECO:0000259" key="7">
    <source>
        <dbReference type="Pfam" id="PF04138"/>
    </source>
</evidence>
<reference evidence="8" key="1">
    <citation type="submission" date="2021-06" db="EMBL/GenBank/DDBJ databases">
        <title>50 bacteria genomes isolated from Dapeng, Shenzhen, China.</title>
        <authorList>
            <person name="Zheng W."/>
            <person name="Yu S."/>
            <person name="Huang Y."/>
        </authorList>
    </citation>
    <scope>NUCLEOTIDE SEQUENCE</scope>
    <source>
        <strain evidence="8">DP4N28-2</strain>
    </source>
</reference>
<dbReference type="Pfam" id="PF04138">
    <property type="entry name" value="GtrA_DPMS_TM"/>
    <property type="match status" value="1"/>
</dbReference>
<dbReference type="Proteomes" id="UP000824927">
    <property type="component" value="Unassembled WGS sequence"/>
</dbReference>
<comment type="caution">
    <text evidence="8">The sequence shown here is derived from an EMBL/GenBank/DDBJ whole genome shotgun (WGS) entry which is preliminary data.</text>
</comment>
<dbReference type="GO" id="GO:0000271">
    <property type="term" value="P:polysaccharide biosynthetic process"/>
    <property type="evidence" value="ECO:0007669"/>
    <property type="project" value="InterPro"/>
</dbReference>
<evidence type="ECO:0000256" key="3">
    <source>
        <dbReference type="ARBA" id="ARBA00022692"/>
    </source>
</evidence>
<evidence type="ECO:0000256" key="2">
    <source>
        <dbReference type="ARBA" id="ARBA00009399"/>
    </source>
</evidence>
<sequence>MSKVLSRLQRIRLLRYGFASVAALAVDMGLFLALLAFAVPAAAGSALAYSAGILTHWLISSRAVFADTVAERGPERTRQKALFVGSALVGLGLTTAIVGIGEIAGIDPRLAKLFAIGVSFAATWLLRSRVVFRSNA</sequence>
<dbReference type="AlphaFoldDB" id="A0A9Q3XD77"/>
<accession>A0A9Q3XD77</accession>
<evidence type="ECO:0000256" key="1">
    <source>
        <dbReference type="ARBA" id="ARBA00004141"/>
    </source>
</evidence>
<keyword evidence="4 6" id="KW-1133">Transmembrane helix</keyword>
<name>A0A9Q3XD77_9SPHN</name>
<evidence type="ECO:0000256" key="5">
    <source>
        <dbReference type="ARBA" id="ARBA00023136"/>
    </source>
</evidence>
<feature type="domain" description="GtrA/DPMS transmembrane" evidence="7">
    <location>
        <begin position="15"/>
        <end position="132"/>
    </location>
</feature>
<dbReference type="InterPro" id="IPR007267">
    <property type="entry name" value="GtrA_DPMS_TM"/>
</dbReference>
<dbReference type="PANTHER" id="PTHR38459">
    <property type="entry name" value="PROPHAGE BACTOPRENOL-LINKED GLUCOSE TRANSLOCASE HOMOLOG"/>
    <property type="match status" value="1"/>
</dbReference>
<organism evidence="8 9">
    <name type="scientific">Qipengyuania aquimaris</name>
    <dbReference type="NCBI Taxonomy" id="255984"/>
    <lineage>
        <taxon>Bacteria</taxon>
        <taxon>Pseudomonadati</taxon>
        <taxon>Pseudomonadota</taxon>
        <taxon>Alphaproteobacteria</taxon>
        <taxon>Sphingomonadales</taxon>
        <taxon>Erythrobacteraceae</taxon>
        <taxon>Qipengyuania</taxon>
    </lineage>
</organism>
<comment type="similarity">
    <text evidence="2">Belongs to the GtrA family.</text>
</comment>
<feature type="transmembrane region" description="Helical" evidence="6">
    <location>
        <begin position="21"/>
        <end position="43"/>
    </location>
</feature>
<evidence type="ECO:0000313" key="8">
    <source>
        <dbReference type="EMBL" id="MBY6219008.1"/>
    </source>
</evidence>
<evidence type="ECO:0000313" key="9">
    <source>
        <dbReference type="Proteomes" id="UP000824927"/>
    </source>
</evidence>
<feature type="transmembrane region" description="Helical" evidence="6">
    <location>
        <begin position="49"/>
        <end position="70"/>
    </location>
</feature>
<protein>
    <submittedName>
        <fullName evidence="8">GtrA family protein</fullName>
    </submittedName>
</protein>
<dbReference type="PANTHER" id="PTHR38459:SF1">
    <property type="entry name" value="PROPHAGE BACTOPRENOL-LINKED GLUCOSE TRANSLOCASE HOMOLOG"/>
    <property type="match status" value="1"/>
</dbReference>
<dbReference type="EMBL" id="JAHVKP010000001">
    <property type="protein sequence ID" value="MBY6219008.1"/>
    <property type="molecule type" value="Genomic_DNA"/>
</dbReference>
<dbReference type="GO" id="GO:0005886">
    <property type="term" value="C:plasma membrane"/>
    <property type="evidence" value="ECO:0007669"/>
    <property type="project" value="TreeGrafter"/>
</dbReference>
<feature type="transmembrane region" description="Helical" evidence="6">
    <location>
        <begin position="82"/>
        <end position="104"/>
    </location>
</feature>
<keyword evidence="5 6" id="KW-0472">Membrane</keyword>
<comment type="subcellular location">
    <subcellularLocation>
        <location evidence="1">Membrane</location>
        <topology evidence="1">Multi-pass membrane protein</topology>
    </subcellularLocation>
</comment>
<dbReference type="RefSeq" id="WP_221427195.1">
    <property type="nucleotide sequence ID" value="NZ_JAHVJJ010000001.1"/>
</dbReference>
<gene>
    <name evidence="8" type="ORF">KUV31_11720</name>
</gene>
<feature type="transmembrane region" description="Helical" evidence="6">
    <location>
        <begin position="110"/>
        <end position="126"/>
    </location>
</feature>